<accession>A0A2K8L7L1</accession>
<protein>
    <submittedName>
        <fullName evidence="1">Uncharacterized protein</fullName>
    </submittedName>
</protein>
<gene>
    <name evidence="1" type="ORF">Ga0123462_0055</name>
</gene>
<proteinExistence type="predicted"/>
<dbReference type="EMBL" id="CP018800">
    <property type="protein sequence ID" value="ATX80934.1"/>
    <property type="molecule type" value="Genomic_DNA"/>
</dbReference>
<dbReference type="OrthoDB" id="9958209at2"/>
<dbReference type="Proteomes" id="UP000231637">
    <property type="component" value="Chromosome"/>
</dbReference>
<organism evidence="1 2">
    <name type="scientific">Mariprofundus ferrinatatus</name>
    <dbReference type="NCBI Taxonomy" id="1921087"/>
    <lineage>
        <taxon>Bacteria</taxon>
        <taxon>Pseudomonadati</taxon>
        <taxon>Pseudomonadota</taxon>
        <taxon>Candidatius Mariprofundia</taxon>
        <taxon>Mariprofundales</taxon>
        <taxon>Mariprofundaceae</taxon>
        <taxon>Mariprofundus</taxon>
    </lineage>
</organism>
<sequence>MAPLTLDPSSARYEFMKWVSERNAHIPVTELEFLICFSPLGPDDEDDWDEDNWRYGATVFFMLSE</sequence>
<name>A0A2K8L7L1_9PROT</name>
<dbReference type="RefSeq" id="WP_100264469.1">
    <property type="nucleotide sequence ID" value="NZ_CP018800.1"/>
</dbReference>
<dbReference type="KEGG" id="mfn:Ga0123462_0055"/>
<evidence type="ECO:0000313" key="1">
    <source>
        <dbReference type="EMBL" id="ATX80934.1"/>
    </source>
</evidence>
<dbReference type="AlphaFoldDB" id="A0A2K8L7L1"/>
<keyword evidence="2" id="KW-1185">Reference proteome</keyword>
<reference evidence="1 2" key="1">
    <citation type="submission" date="2016-12" db="EMBL/GenBank/DDBJ databases">
        <title>Isolation and genomic insights into novel planktonic Zetaproteobacteria from stratified waters of the Chesapeake Bay.</title>
        <authorList>
            <person name="McAllister S.M."/>
            <person name="Kato S."/>
            <person name="Chan C.S."/>
            <person name="Chiu B.K."/>
            <person name="Field E.K."/>
        </authorList>
    </citation>
    <scope>NUCLEOTIDE SEQUENCE [LARGE SCALE GENOMIC DNA]</scope>
    <source>
        <strain evidence="1 2">CP-8</strain>
    </source>
</reference>
<evidence type="ECO:0000313" key="2">
    <source>
        <dbReference type="Proteomes" id="UP000231637"/>
    </source>
</evidence>